<evidence type="ECO:0000313" key="2">
    <source>
        <dbReference type="Proteomes" id="UP000784294"/>
    </source>
</evidence>
<dbReference type="EMBL" id="CAAALY010034257">
    <property type="protein sequence ID" value="VEL17810.1"/>
    <property type="molecule type" value="Genomic_DNA"/>
</dbReference>
<reference evidence="1" key="1">
    <citation type="submission" date="2018-11" db="EMBL/GenBank/DDBJ databases">
        <authorList>
            <consortium name="Pathogen Informatics"/>
        </authorList>
    </citation>
    <scope>NUCLEOTIDE SEQUENCE</scope>
</reference>
<dbReference type="GO" id="GO:0051082">
    <property type="term" value="F:unfolded protein binding"/>
    <property type="evidence" value="ECO:0007669"/>
    <property type="project" value="InterPro"/>
</dbReference>
<organism evidence="1 2">
    <name type="scientific">Protopolystoma xenopodis</name>
    <dbReference type="NCBI Taxonomy" id="117903"/>
    <lineage>
        <taxon>Eukaryota</taxon>
        <taxon>Metazoa</taxon>
        <taxon>Spiralia</taxon>
        <taxon>Lophotrochozoa</taxon>
        <taxon>Platyhelminthes</taxon>
        <taxon>Monogenea</taxon>
        <taxon>Polyopisthocotylea</taxon>
        <taxon>Polystomatidea</taxon>
        <taxon>Polystomatidae</taxon>
        <taxon>Protopolystoma</taxon>
    </lineage>
</organism>
<dbReference type="GO" id="GO:0006457">
    <property type="term" value="P:protein folding"/>
    <property type="evidence" value="ECO:0007669"/>
    <property type="project" value="InterPro"/>
</dbReference>
<comment type="caution">
    <text evidence="1">The sequence shown here is derived from an EMBL/GenBank/DDBJ whole genome shotgun (WGS) entry which is preliminary data.</text>
</comment>
<dbReference type="SUPFAM" id="SSF49493">
    <property type="entry name" value="HSP40/DnaJ peptide-binding domain"/>
    <property type="match status" value="1"/>
</dbReference>
<dbReference type="Proteomes" id="UP000784294">
    <property type="component" value="Unassembled WGS sequence"/>
</dbReference>
<dbReference type="InterPro" id="IPR008971">
    <property type="entry name" value="HSP40/DnaJ_pept-bd"/>
</dbReference>
<name>A0A3S5A278_9PLAT</name>
<accession>A0A3S5A278</accession>
<evidence type="ECO:0000313" key="1">
    <source>
        <dbReference type="EMBL" id="VEL17810.1"/>
    </source>
</evidence>
<gene>
    <name evidence="1" type="ORF">PXEA_LOCUS11250</name>
</gene>
<dbReference type="Gene3D" id="2.60.260.20">
    <property type="entry name" value="Urease metallochaperone UreE, N-terminal domain"/>
    <property type="match status" value="1"/>
</dbReference>
<keyword evidence="2" id="KW-1185">Reference proteome</keyword>
<dbReference type="AlphaFoldDB" id="A0A3S5A278"/>
<proteinExistence type="predicted"/>
<sequence length="88" mass="9488">MNNTKHTLTIPAGTDTGHIQRIIGAGLPHYSPKMKYQSPSSSKSSTCGDLVVTFEVHIGEVTTKMRDKLSSMLASPGTSRQVKPFGIE</sequence>
<protein>
    <recommendedName>
        <fullName evidence="3">Chaperone DnaJ C-terminal domain-containing protein</fullName>
    </recommendedName>
</protein>
<evidence type="ECO:0008006" key="3">
    <source>
        <dbReference type="Google" id="ProtNLM"/>
    </source>
</evidence>